<accession>A0A060QMC8</accession>
<reference evidence="1 2" key="2">
    <citation type="journal article" date="2014" name="PLoS ONE">
        <title>Evolution of mitochondria reconstructed from the energy metabolism of living bacteria.</title>
        <authorList>
            <person name="Degli Esposti M."/>
            <person name="Chouaia B."/>
            <person name="Comandatore F."/>
            <person name="Crotti E."/>
            <person name="Sassera D."/>
            <person name="Lievens P.M."/>
            <person name="Daffonchio D."/>
            <person name="Bandi C."/>
        </authorList>
    </citation>
    <scope>NUCLEOTIDE SEQUENCE [LARGE SCALE GENOMIC DNA]</scope>
    <source>
        <strain evidence="1 2">SF2.1</strain>
    </source>
</reference>
<dbReference type="Proteomes" id="UP000027583">
    <property type="component" value="Unassembled WGS sequence"/>
</dbReference>
<reference evidence="1 2" key="1">
    <citation type="journal article" date="2014" name="Genome Biol. Evol.">
        <title>Acetic acid bacteria genomes reveal functional traits for adaptation to life in insect guts.</title>
        <authorList>
            <person name="Chouaia B."/>
            <person name="Gaiarsa S."/>
            <person name="Crotti E."/>
            <person name="Comandatore F."/>
            <person name="Degli Esposti M."/>
            <person name="Ricci I."/>
            <person name="Alma A."/>
            <person name="Favia G."/>
            <person name="Bandi C."/>
            <person name="Daffonchio D."/>
        </authorList>
    </citation>
    <scope>NUCLEOTIDE SEQUENCE [LARGE SCALE GENOMIC DNA]</scope>
    <source>
        <strain evidence="1 2">SF2.1</strain>
    </source>
</reference>
<protein>
    <submittedName>
        <fullName evidence="1">Uncharacterized protein</fullName>
    </submittedName>
</protein>
<evidence type="ECO:0000313" key="1">
    <source>
        <dbReference type="EMBL" id="CDG41302.1"/>
    </source>
</evidence>
<sequence>MEAILDSGFCPVEDSTGRLCAFGCDNAFLSARLTASAFMPDLPVSNLATPQGAPATAWRAPGRVASVTIEPGGMVDWRCFSLHRTNLTATAQWSVKIWRGATLAHDSGLLAADVRDGQAIMMLDTAVQGDRVTILIADAQNPDGFLSIPLAYAGPLWQPQRNMAWSSGESAESGADTITSLSGVEYVTLRWQRRVLRIEHQSLGTEELPQIRAMLALGRTGANVLFLPDPGAGTRSGDAVFGRIEAGEITSSAGAANRRALTLTIRERL</sequence>
<organism evidence="1 2">
    <name type="scientific">Asaia bogorensis</name>
    <dbReference type="NCBI Taxonomy" id="91915"/>
    <lineage>
        <taxon>Bacteria</taxon>
        <taxon>Pseudomonadati</taxon>
        <taxon>Pseudomonadota</taxon>
        <taxon>Alphaproteobacteria</taxon>
        <taxon>Acetobacterales</taxon>
        <taxon>Acetobacteraceae</taxon>
        <taxon>Asaia</taxon>
    </lineage>
</organism>
<proteinExistence type="predicted"/>
<dbReference type="AlphaFoldDB" id="A0A060QMC8"/>
<comment type="caution">
    <text evidence="1">The sequence shown here is derived from an EMBL/GenBank/DDBJ whole genome shotgun (WGS) entry which is preliminary data.</text>
</comment>
<dbReference type="RefSeq" id="WP_023979270.1">
    <property type="nucleotide sequence ID" value="NZ_CBLX010000027.1"/>
</dbReference>
<evidence type="ECO:0000313" key="2">
    <source>
        <dbReference type="Proteomes" id="UP000027583"/>
    </source>
</evidence>
<dbReference type="EMBL" id="CBLX010000027">
    <property type="protein sequence ID" value="CDG41302.1"/>
    <property type="molecule type" value="Genomic_DNA"/>
</dbReference>
<name>A0A060QMC8_9PROT</name>
<gene>
    <name evidence="1" type="ORF">ASAP_3257</name>
</gene>